<dbReference type="AlphaFoldDB" id="A0A5B6VYC5"/>
<dbReference type="OrthoDB" id="415724at2759"/>
<keyword evidence="2" id="KW-0548">Nucleotidyltransferase</keyword>
<reference evidence="10" key="1">
    <citation type="journal article" date="2019" name="Plant Biotechnol. J.">
        <title>Genome sequencing of the Australian wild diploid species Gossypium australe highlights disease resistance and delayed gland morphogenesis.</title>
        <authorList>
            <person name="Cai Y."/>
            <person name="Cai X."/>
            <person name="Wang Q."/>
            <person name="Wang P."/>
            <person name="Zhang Y."/>
            <person name="Cai C."/>
            <person name="Xu Y."/>
            <person name="Wang K."/>
            <person name="Zhou Z."/>
            <person name="Wang C."/>
            <person name="Geng S."/>
            <person name="Li B."/>
            <person name="Dong Q."/>
            <person name="Hou Y."/>
            <person name="Wang H."/>
            <person name="Ai P."/>
            <person name="Liu Z."/>
            <person name="Yi F."/>
            <person name="Sun M."/>
            <person name="An G."/>
            <person name="Cheng J."/>
            <person name="Zhang Y."/>
            <person name="Shi Q."/>
            <person name="Xie Y."/>
            <person name="Shi X."/>
            <person name="Chang Y."/>
            <person name="Huang F."/>
            <person name="Chen Y."/>
            <person name="Hong S."/>
            <person name="Mi L."/>
            <person name="Sun Q."/>
            <person name="Zhang L."/>
            <person name="Zhou B."/>
            <person name="Peng R."/>
            <person name="Zhang X."/>
            <person name="Liu F."/>
        </authorList>
    </citation>
    <scope>NUCLEOTIDE SEQUENCE [LARGE SCALE GENOMIC DNA]</scope>
    <source>
        <strain evidence="10">cv. PA1801</strain>
    </source>
</reference>
<dbReference type="Gene3D" id="3.30.70.270">
    <property type="match status" value="2"/>
</dbReference>
<organism evidence="9 10">
    <name type="scientific">Gossypium australe</name>
    <dbReference type="NCBI Taxonomy" id="47621"/>
    <lineage>
        <taxon>Eukaryota</taxon>
        <taxon>Viridiplantae</taxon>
        <taxon>Streptophyta</taxon>
        <taxon>Embryophyta</taxon>
        <taxon>Tracheophyta</taxon>
        <taxon>Spermatophyta</taxon>
        <taxon>Magnoliopsida</taxon>
        <taxon>eudicotyledons</taxon>
        <taxon>Gunneridae</taxon>
        <taxon>Pentapetalae</taxon>
        <taxon>rosids</taxon>
        <taxon>malvids</taxon>
        <taxon>Malvales</taxon>
        <taxon>Malvaceae</taxon>
        <taxon>Malvoideae</taxon>
        <taxon>Gossypium</taxon>
    </lineage>
</organism>
<dbReference type="GO" id="GO:0004519">
    <property type="term" value="F:endonuclease activity"/>
    <property type="evidence" value="ECO:0007669"/>
    <property type="project" value="UniProtKB-KW"/>
</dbReference>
<dbReference type="InterPro" id="IPR043502">
    <property type="entry name" value="DNA/RNA_pol_sf"/>
</dbReference>
<protein>
    <submittedName>
        <fullName evidence="9">DNA/RNA polymerase superfamily protein</fullName>
    </submittedName>
</protein>
<feature type="domain" description="Reverse transcriptase" evidence="7">
    <location>
        <begin position="43"/>
        <end position="99"/>
    </location>
</feature>
<proteinExistence type="predicted"/>
<dbReference type="SUPFAM" id="SSF56672">
    <property type="entry name" value="DNA/RNA polymerases"/>
    <property type="match status" value="1"/>
</dbReference>
<name>A0A5B6VYC5_9ROSI</name>
<dbReference type="Pfam" id="PF00078">
    <property type="entry name" value="RVT_1"/>
    <property type="match status" value="1"/>
</dbReference>
<gene>
    <name evidence="9" type="ORF">EPI10_024238</name>
</gene>
<keyword evidence="6" id="KW-0695">RNA-directed DNA polymerase</keyword>
<evidence type="ECO:0000313" key="9">
    <source>
        <dbReference type="EMBL" id="KAA3473898.1"/>
    </source>
</evidence>
<evidence type="ECO:0000259" key="8">
    <source>
        <dbReference type="Pfam" id="PF17917"/>
    </source>
</evidence>
<dbReference type="CDD" id="cd01647">
    <property type="entry name" value="RT_LTR"/>
    <property type="match status" value="1"/>
</dbReference>
<keyword evidence="1" id="KW-0808">Transferase</keyword>
<evidence type="ECO:0000256" key="4">
    <source>
        <dbReference type="ARBA" id="ARBA00022759"/>
    </source>
</evidence>
<evidence type="ECO:0000313" key="10">
    <source>
        <dbReference type="Proteomes" id="UP000325315"/>
    </source>
</evidence>
<dbReference type="PANTHER" id="PTHR34072:SF59">
    <property type="entry name" value="CCHC-TYPE INTEGRASE"/>
    <property type="match status" value="1"/>
</dbReference>
<evidence type="ECO:0000256" key="5">
    <source>
        <dbReference type="ARBA" id="ARBA00022801"/>
    </source>
</evidence>
<dbReference type="Pfam" id="PF17917">
    <property type="entry name" value="RT_RNaseH"/>
    <property type="match status" value="1"/>
</dbReference>
<evidence type="ECO:0000256" key="2">
    <source>
        <dbReference type="ARBA" id="ARBA00022695"/>
    </source>
</evidence>
<dbReference type="InterPro" id="IPR043128">
    <property type="entry name" value="Rev_trsase/Diguanyl_cyclase"/>
</dbReference>
<dbReference type="CDD" id="cd09274">
    <property type="entry name" value="RNase_HI_RT_Ty3"/>
    <property type="match status" value="1"/>
</dbReference>
<evidence type="ECO:0000256" key="3">
    <source>
        <dbReference type="ARBA" id="ARBA00022722"/>
    </source>
</evidence>
<keyword evidence="5" id="KW-0378">Hydrolase</keyword>
<feature type="domain" description="Reverse transcriptase RNase H-like" evidence="8">
    <location>
        <begin position="166"/>
        <end position="242"/>
    </location>
</feature>
<dbReference type="PANTHER" id="PTHR34072">
    <property type="entry name" value="ENZYMATIC POLYPROTEIN-RELATED"/>
    <property type="match status" value="1"/>
</dbReference>
<dbReference type="InterPro" id="IPR000477">
    <property type="entry name" value="RT_dom"/>
</dbReference>
<dbReference type="Proteomes" id="UP000325315">
    <property type="component" value="Unassembled WGS sequence"/>
</dbReference>
<dbReference type="EMBL" id="SMMG02000005">
    <property type="protein sequence ID" value="KAA3473898.1"/>
    <property type="molecule type" value="Genomic_DNA"/>
</dbReference>
<evidence type="ECO:0000256" key="1">
    <source>
        <dbReference type="ARBA" id="ARBA00022679"/>
    </source>
</evidence>
<evidence type="ECO:0000259" key="7">
    <source>
        <dbReference type="Pfam" id="PF00078"/>
    </source>
</evidence>
<accession>A0A5B6VYC5</accession>
<keyword evidence="4" id="KW-0255">Endonuclease</keyword>
<evidence type="ECO:0000256" key="6">
    <source>
        <dbReference type="ARBA" id="ARBA00022918"/>
    </source>
</evidence>
<keyword evidence="10" id="KW-1185">Reference proteome</keyword>
<sequence length="244" mass="29032">MRICIDYRQLNTVTIKNKYPLPRIDDFCELKIRMCRKLLLERDRFVVVFIDDIRIYSRDESEHAEHLKIVLQTLRDKQLFAKFSKCKFWLREVRFLGHIVLAGIRVDLSKISADIDWKPPRNVYDVRSFLGILDDCYTYDQIASKRCEFEWSEIDQLKALLTEAPVDASLNDLGCVLMQEGNVIAYTPRQLKPHEKNYPAHDLELAAIVFVLKIWRHHLYGEKRHIFTYHKSLKYIMTQKDLNL</sequence>
<keyword evidence="3" id="KW-0540">Nuclease</keyword>
<comment type="caution">
    <text evidence="9">The sequence shown here is derived from an EMBL/GenBank/DDBJ whole genome shotgun (WGS) entry which is preliminary data.</text>
</comment>
<dbReference type="InterPro" id="IPR041373">
    <property type="entry name" value="RT_RNaseH"/>
</dbReference>
<dbReference type="GO" id="GO:0016787">
    <property type="term" value="F:hydrolase activity"/>
    <property type="evidence" value="ECO:0007669"/>
    <property type="project" value="UniProtKB-KW"/>
</dbReference>
<dbReference type="GO" id="GO:0003964">
    <property type="term" value="F:RNA-directed DNA polymerase activity"/>
    <property type="evidence" value="ECO:0007669"/>
    <property type="project" value="UniProtKB-KW"/>
</dbReference>